<protein>
    <submittedName>
        <fullName evidence="3">Epoxyalkane--coenzyme M transferase</fullName>
    </submittedName>
</protein>
<dbReference type="KEGG" id="pbro:HOP40_21690"/>
<dbReference type="Gene3D" id="3.20.20.210">
    <property type="match status" value="1"/>
</dbReference>
<dbReference type="EMBL" id="CP053564">
    <property type="protein sequence ID" value="QJY48086.1"/>
    <property type="molecule type" value="Genomic_DNA"/>
</dbReference>
<evidence type="ECO:0000313" key="4">
    <source>
        <dbReference type="Proteomes" id="UP000505377"/>
    </source>
</evidence>
<dbReference type="RefSeq" id="WP_172161428.1">
    <property type="nucleotide sequence ID" value="NZ_CP053564.1"/>
</dbReference>
<sequence>MKRNDGRIRTSHGGNLPLPPDLDALLASPDRDEAAVQTRLPTAVQEVVDQQIASGIDTINDGEYVKAGAAGAYAGYIHARVTGWEVREPGTVPPKRGGVAERDRALFPGVYASGLWMAGSGGSVRPGFSTPGAPVPPSRPRVCVEPVRYVGHAAIESDITALQHALKARDDQGAGVDAEGFIAALGPLSLGAGAVNEYYASEEEYLMSVAEVMREEYRAITDAGLVVQVDEPEFLTTWTFHPEWSVADLRRYLGLAVQVINHAVEGLPTEQVRFHCCWGSGHRPHTTDIEFRHVVDLLVQIDAHCYAFEAGNVRHAHEWRVWEDVTLPEGKIVMPGVVSHATDLVEHPELVAERITNFARVLGRENVQAGTDCGIGSRVGHEEIVWAKLRALGEGARIAGSRLWA</sequence>
<dbReference type="InterPro" id="IPR002629">
    <property type="entry name" value="Met_Synth_C/arc"/>
</dbReference>
<name>A0A6M6JL60_9PSEU</name>
<proteinExistence type="predicted"/>
<dbReference type="GO" id="GO:0009086">
    <property type="term" value="P:methionine biosynthetic process"/>
    <property type="evidence" value="ECO:0007669"/>
    <property type="project" value="InterPro"/>
</dbReference>
<reference evidence="3 4" key="1">
    <citation type="submission" date="2020-05" db="EMBL/GenBank/DDBJ databases">
        <authorList>
            <person name="Mo P."/>
        </authorList>
    </citation>
    <scope>NUCLEOTIDE SEQUENCE [LARGE SCALE GENOMIC DNA]</scope>
    <source>
        <strain evidence="3 4">Gen01</strain>
    </source>
</reference>
<evidence type="ECO:0000313" key="3">
    <source>
        <dbReference type="EMBL" id="QJY48086.1"/>
    </source>
</evidence>
<evidence type="ECO:0000256" key="1">
    <source>
        <dbReference type="SAM" id="MobiDB-lite"/>
    </source>
</evidence>
<dbReference type="SUPFAM" id="SSF51726">
    <property type="entry name" value="UROD/MetE-like"/>
    <property type="match status" value="1"/>
</dbReference>
<feature type="domain" description="Cobalamin-independent methionine synthase MetE C-terminal/archaeal" evidence="2">
    <location>
        <begin position="201"/>
        <end position="383"/>
    </location>
</feature>
<dbReference type="Proteomes" id="UP000505377">
    <property type="component" value="Chromosome"/>
</dbReference>
<feature type="region of interest" description="Disordered" evidence="1">
    <location>
        <begin position="1"/>
        <end position="20"/>
    </location>
</feature>
<accession>A0A6M6JL60</accession>
<dbReference type="GO" id="GO:0003871">
    <property type="term" value="F:5-methyltetrahydropteroyltriglutamate-homocysteine S-methyltransferase activity"/>
    <property type="evidence" value="ECO:0007669"/>
    <property type="project" value="InterPro"/>
</dbReference>
<organism evidence="3 4">
    <name type="scientific">Pseudonocardia broussonetiae</name>
    <dbReference type="NCBI Taxonomy" id="2736640"/>
    <lineage>
        <taxon>Bacteria</taxon>
        <taxon>Bacillati</taxon>
        <taxon>Actinomycetota</taxon>
        <taxon>Actinomycetes</taxon>
        <taxon>Pseudonocardiales</taxon>
        <taxon>Pseudonocardiaceae</taxon>
        <taxon>Pseudonocardia</taxon>
    </lineage>
</organism>
<dbReference type="Pfam" id="PF01717">
    <property type="entry name" value="Meth_synt_2"/>
    <property type="match status" value="1"/>
</dbReference>
<evidence type="ECO:0000259" key="2">
    <source>
        <dbReference type="Pfam" id="PF01717"/>
    </source>
</evidence>
<keyword evidence="4" id="KW-1185">Reference proteome</keyword>
<gene>
    <name evidence="3" type="ORF">HOP40_21690</name>
</gene>
<dbReference type="InterPro" id="IPR038071">
    <property type="entry name" value="UROD/MetE-like_sf"/>
</dbReference>
<keyword evidence="3" id="KW-0808">Transferase</keyword>
<dbReference type="AlphaFoldDB" id="A0A6M6JL60"/>
<dbReference type="GO" id="GO:0008270">
    <property type="term" value="F:zinc ion binding"/>
    <property type="evidence" value="ECO:0007669"/>
    <property type="project" value="InterPro"/>
</dbReference>